<dbReference type="OrthoDB" id="6390503at2759"/>
<name>A0A8J2RLH9_9CRUS</name>
<dbReference type="AlphaFoldDB" id="A0A8J2RLH9"/>
<dbReference type="Proteomes" id="UP000789390">
    <property type="component" value="Unassembled WGS sequence"/>
</dbReference>
<accession>A0A8J2RLH9</accession>
<dbReference type="EMBL" id="CAKKLH010000113">
    <property type="protein sequence ID" value="CAH0103747.1"/>
    <property type="molecule type" value="Genomic_DNA"/>
</dbReference>
<evidence type="ECO:0000313" key="2">
    <source>
        <dbReference type="Proteomes" id="UP000789390"/>
    </source>
</evidence>
<gene>
    <name evidence="1" type="ORF">DGAL_LOCUS6418</name>
</gene>
<proteinExistence type="predicted"/>
<protein>
    <submittedName>
        <fullName evidence="1">Uncharacterized protein</fullName>
    </submittedName>
</protein>
<keyword evidence="2" id="KW-1185">Reference proteome</keyword>
<comment type="caution">
    <text evidence="1">The sequence shown here is derived from an EMBL/GenBank/DDBJ whole genome shotgun (WGS) entry which is preliminary data.</text>
</comment>
<evidence type="ECO:0000313" key="1">
    <source>
        <dbReference type="EMBL" id="CAH0103747.1"/>
    </source>
</evidence>
<sequence>MSKNDKSCQKVELNPTAKKFYPYVPIDERRMSVGADLGRSSNVIPTSKRPPVRICGGPSDIRRIFWMSEYDIWQTSMGLPCAMWGI</sequence>
<organism evidence="1 2">
    <name type="scientific">Daphnia galeata</name>
    <dbReference type="NCBI Taxonomy" id="27404"/>
    <lineage>
        <taxon>Eukaryota</taxon>
        <taxon>Metazoa</taxon>
        <taxon>Ecdysozoa</taxon>
        <taxon>Arthropoda</taxon>
        <taxon>Crustacea</taxon>
        <taxon>Branchiopoda</taxon>
        <taxon>Diplostraca</taxon>
        <taxon>Cladocera</taxon>
        <taxon>Anomopoda</taxon>
        <taxon>Daphniidae</taxon>
        <taxon>Daphnia</taxon>
    </lineage>
</organism>
<reference evidence="1" key="1">
    <citation type="submission" date="2021-11" db="EMBL/GenBank/DDBJ databases">
        <authorList>
            <person name="Schell T."/>
        </authorList>
    </citation>
    <scope>NUCLEOTIDE SEQUENCE</scope>
    <source>
        <strain evidence="1">M5</strain>
    </source>
</reference>